<feature type="compositionally biased region" description="Low complexity" evidence="1">
    <location>
        <begin position="1"/>
        <end position="13"/>
    </location>
</feature>
<name>A0A919JB47_9ACTN</name>
<accession>A0A919JB47</accession>
<dbReference type="AlphaFoldDB" id="A0A919JB47"/>
<dbReference type="Proteomes" id="UP000647172">
    <property type="component" value="Unassembled WGS sequence"/>
</dbReference>
<organism evidence="2 3">
    <name type="scientific">Actinoplanes nipponensis</name>
    <dbReference type="NCBI Taxonomy" id="135950"/>
    <lineage>
        <taxon>Bacteria</taxon>
        <taxon>Bacillati</taxon>
        <taxon>Actinomycetota</taxon>
        <taxon>Actinomycetes</taxon>
        <taxon>Micromonosporales</taxon>
        <taxon>Micromonosporaceae</taxon>
        <taxon>Actinoplanes</taxon>
    </lineage>
</organism>
<feature type="region of interest" description="Disordered" evidence="1">
    <location>
        <begin position="1"/>
        <end position="25"/>
    </location>
</feature>
<sequence length="125" mass="13351">MTMSSTSSVVTATPSRAERRRGGKAEVSGWAAMTAIYGGGPPRPPATCIPHLALALAQSMWHDRYGDAEDPELLGFGRRKPGEPGPPAAVWQAFKSEWRELACTDNENKCHVPVSAFLRRGGGCG</sequence>
<evidence type="ECO:0000256" key="1">
    <source>
        <dbReference type="SAM" id="MobiDB-lite"/>
    </source>
</evidence>
<dbReference type="EMBL" id="BOMQ01000008">
    <property type="protein sequence ID" value="GIE47096.1"/>
    <property type="molecule type" value="Genomic_DNA"/>
</dbReference>
<proteinExistence type="predicted"/>
<evidence type="ECO:0000313" key="3">
    <source>
        <dbReference type="Proteomes" id="UP000647172"/>
    </source>
</evidence>
<gene>
    <name evidence="2" type="ORF">Ani05nite_06300</name>
</gene>
<evidence type="ECO:0000313" key="2">
    <source>
        <dbReference type="EMBL" id="GIE47096.1"/>
    </source>
</evidence>
<reference evidence="2" key="1">
    <citation type="submission" date="2021-01" db="EMBL/GenBank/DDBJ databases">
        <title>Whole genome shotgun sequence of Actinoplanes nipponensis NBRC 14063.</title>
        <authorList>
            <person name="Komaki H."/>
            <person name="Tamura T."/>
        </authorList>
    </citation>
    <scope>NUCLEOTIDE SEQUENCE</scope>
    <source>
        <strain evidence="2">NBRC 14063</strain>
    </source>
</reference>
<protein>
    <submittedName>
        <fullName evidence="2">Uncharacterized protein</fullName>
    </submittedName>
</protein>
<comment type="caution">
    <text evidence="2">The sequence shown here is derived from an EMBL/GenBank/DDBJ whole genome shotgun (WGS) entry which is preliminary data.</text>
</comment>
<keyword evidence="3" id="KW-1185">Reference proteome</keyword>